<accession>A0AA47IAY6</accession>
<reference evidence="1" key="1">
    <citation type="submission" date="2022-10" db="EMBL/GenBank/DDBJ databases">
        <title>Complete genome sequence resource for Xanthomonas hortorum isolated from Greek Oregano.</title>
        <authorList>
            <person name="Gonzalez-Tobon J."/>
            <person name="Helmann T.C."/>
            <person name="Daughtrey M."/>
            <person name="Stodghill P.V."/>
            <person name="Filiatrault M.J."/>
        </authorList>
    </citation>
    <scope>NUCLEOTIDE SEQUENCE</scope>
    <source>
        <strain evidence="1">Oregano 108</strain>
    </source>
</reference>
<dbReference type="RefSeq" id="WP_180314285.1">
    <property type="nucleotide sequence ID" value="NZ_CP107241.1"/>
</dbReference>
<proteinExistence type="predicted"/>
<protein>
    <submittedName>
        <fullName evidence="1">DUF2971 domain-containing protein</fullName>
    </submittedName>
</protein>
<sequence>MIPERLFKYRAFDSFSLKLICESESWYSRTAAFNDPVEELTETINDIDRLTIEALHQRLFPEDSVQRLQRNQWTYDEDYNDVQASVEEYVGAAKREIDGRVREILGSRGMLTLSSRWDSPLMWSHYADSHRGFCIEYDATNHRCQHLAPVDYASDRGVKLSDIAGWKLQNDEGALRAVVESAYFRKSPDWAYEEEWRDVSRGFGAGCAPFDICGITFGMRCPRHVMTALMLVFSGHKIKPNFYKASFKPGSFEMSRNLVDPNEVAHIRPSGAMVFGAHGRYALPFDVAE</sequence>
<organism evidence="1 2">
    <name type="scientific">Xanthomonas hortorum</name>
    <dbReference type="NCBI Taxonomy" id="56454"/>
    <lineage>
        <taxon>Bacteria</taxon>
        <taxon>Pseudomonadati</taxon>
        <taxon>Pseudomonadota</taxon>
        <taxon>Gammaproteobacteria</taxon>
        <taxon>Lysobacterales</taxon>
        <taxon>Lysobacteraceae</taxon>
        <taxon>Xanthomonas</taxon>
    </lineage>
</organism>
<evidence type="ECO:0000313" key="1">
    <source>
        <dbReference type="EMBL" id="WAH65461.1"/>
    </source>
</evidence>
<dbReference type="AlphaFoldDB" id="A0AA47IAY6"/>
<gene>
    <name evidence="1" type="ORF">OEG85_05705</name>
</gene>
<dbReference type="Proteomes" id="UP001164737">
    <property type="component" value="Chromosome"/>
</dbReference>
<name>A0AA47IAY6_9XANT</name>
<dbReference type="EMBL" id="CP107241">
    <property type="protein sequence ID" value="WAH65461.1"/>
    <property type="molecule type" value="Genomic_DNA"/>
</dbReference>
<evidence type="ECO:0000313" key="2">
    <source>
        <dbReference type="Proteomes" id="UP001164737"/>
    </source>
</evidence>
<dbReference type="InterPro" id="IPR021352">
    <property type="entry name" value="DUF2971"/>
</dbReference>
<dbReference type="Pfam" id="PF11185">
    <property type="entry name" value="DUF2971"/>
    <property type="match status" value="1"/>
</dbReference>